<dbReference type="EMBL" id="FPIZ01000002">
    <property type="protein sequence ID" value="SFW23902.1"/>
    <property type="molecule type" value="Genomic_DNA"/>
</dbReference>
<keyword evidence="14" id="KW-1185">Reference proteome</keyword>
<dbReference type="EMBL" id="CP140154">
    <property type="protein sequence ID" value="WQG91592.1"/>
    <property type="molecule type" value="Genomic_DNA"/>
</dbReference>
<dbReference type="InterPro" id="IPR017871">
    <property type="entry name" value="ABC_transporter-like_CS"/>
</dbReference>
<dbReference type="Proteomes" id="UP000183788">
    <property type="component" value="Unassembled WGS sequence"/>
</dbReference>
<keyword evidence="4" id="KW-0536">Nodulation</keyword>
<dbReference type="PROSITE" id="PS50893">
    <property type="entry name" value="ABC_TRANSPORTER_2"/>
    <property type="match status" value="1"/>
</dbReference>
<keyword evidence="8" id="KW-1278">Translocase</keyword>
<dbReference type="Proteomes" id="UP001326715">
    <property type="component" value="Chromosome"/>
</dbReference>
<name>A0A1K1MPM7_9BACT</name>
<keyword evidence="7 11" id="KW-0067">ATP-binding</keyword>
<evidence type="ECO:0000313" key="13">
    <source>
        <dbReference type="Proteomes" id="UP000183788"/>
    </source>
</evidence>
<evidence type="ECO:0000256" key="3">
    <source>
        <dbReference type="ARBA" id="ARBA00022448"/>
    </source>
</evidence>
<evidence type="ECO:0000256" key="4">
    <source>
        <dbReference type="ARBA" id="ARBA00022458"/>
    </source>
</evidence>
<accession>A0A1K1MPM7</accession>
<dbReference type="STRING" id="1004.SAMN05661012_00675"/>
<reference evidence="11 13" key="1">
    <citation type="submission" date="2016-11" db="EMBL/GenBank/DDBJ databases">
        <authorList>
            <person name="Jaros S."/>
            <person name="Januszkiewicz K."/>
            <person name="Wedrychowicz H."/>
        </authorList>
    </citation>
    <scope>NUCLEOTIDE SEQUENCE [LARGE SCALE GENOMIC DNA]</scope>
    <source>
        <strain evidence="11 13">DSM 784</strain>
    </source>
</reference>
<dbReference type="PANTHER" id="PTHR42711">
    <property type="entry name" value="ABC TRANSPORTER ATP-BINDING PROTEIN"/>
    <property type="match status" value="1"/>
</dbReference>
<evidence type="ECO:0000256" key="2">
    <source>
        <dbReference type="ARBA" id="ARBA00005417"/>
    </source>
</evidence>
<keyword evidence="3" id="KW-0813">Transport</keyword>
<dbReference type="InterPro" id="IPR003439">
    <property type="entry name" value="ABC_transporter-like_ATP-bd"/>
</dbReference>
<dbReference type="InterPro" id="IPR003593">
    <property type="entry name" value="AAA+_ATPase"/>
</dbReference>
<organism evidence="11 13">
    <name type="scientific">Chitinophaga sancti</name>
    <dbReference type="NCBI Taxonomy" id="1004"/>
    <lineage>
        <taxon>Bacteria</taxon>
        <taxon>Pseudomonadati</taxon>
        <taxon>Bacteroidota</taxon>
        <taxon>Chitinophagia</taxon>
        <taxon>Chitinophagales</taxon>
        <taxon>Chitinophagaceae</taxon>
        <taxon>Chitinophaga</taxon>
    </lineage>
</organism>
<evidence type="ECO:0000256" key="5">
    <source>
        <dbReference type="ARBA" id="ARBA00022475"/>
    </source>
</evidence>
<evidence type="ECO:0000256" key="7">
    <source>
        <dbReference type="ARBA" id="ARBA00022840"/>
    </source>
</evidence>
<dbReference type="GO" id="GO:0005886">
    <property type="term" value="C:plasma membrane"/>
    <property type="evidence" value="ECO:0007669"/>
    <property type="project" value="UniProtKB-SubCell"/>
</dbReference>
<protein>
    <submittedName>
        <fullName evidence="12">ABC transporter ATP-binding protein</fullName>
    </submittedName>
    <submittedName>
        <fullName evidence="11">ABC-2 type transport system ATP-binding protein</fullName>
    </submittedName>
</protein>
<evidence type="ECO:0000256" key="9">
    <source>
        <dbReference type="ARBA" id="ARBA00023136"/>
    </source>
</evidence>
<evidence type="ECO:0000256" key="8">
    <source>
        <dbReference type="ARBA" id="ARBA00022967"/>
    </source>
</evidence>
<evidence type="ECO:0000313" key="11">
    <source>
        <dbReference type="EMBL" id="SFW23902.1"/>
    </source>
</evidence>
<gene>
    <name evidence="11" type="ORF">SAMN05661012_00675</name>
    <name evidence="12" type="ORF">SR876_08765</name>
</gene>
<keyword evidence="5" id="KW-1003">Cell membrane</keyword>
<evidence type="ECO:0000259" key="10">
    <source>
        <dbReference type="PROSITE" id="PS50893"/>
    </source>
</evidence>
<evidence type="ECO:0000313" key="14">
    <source>
        <dbReference type="Proteomes" id="UP001326715"/>
    </source>
</evidence>
<dbReference type="GO" id="GO:0005524">
    <property type="term" value="F:ATP binding"/>
    <property type="evidence" value="ECO:0007669"/>
    <property type="project" value="UniProtKB-KW"/>
</dbReference>
<dbReference type="RefSeq" id="WP_072357199.1">
    <property type="nucleotide sequence ID" value="NZ_CP139972.1"/>
</dbReference>
<dbReference type="SMART" id="SM00382">
    <property type="entry name" value="AAA"/>
    <property type="match status" value="1"/>
</dbReference>
<dbReference type="SUPFAM" id="SSF52540">
    <property type="entry name" value="P-loop containing nucleoside triphosphate hydrolases"/>
    <property type="match status" value="1"/>
</dbReference>
<dbReference type="Gene3D" id="3.40.50.300">
    <property type="entry name" value="P-loop containing nucleotide triphosphate hydrolases"/>
    <property type="match status" value="1"/>
</dbReference>
<proteinExistence type="inferred from homology"/>
<dbReference type="InterPro" id="IPR027417">
    <property type="entry name" value="P-loop_NTPase"/>
</dbReference>
<keyword evidence="6" id="KW-0547">Nucleotide-binding</keyword>
<dbReference type="AlphaFoldDB" id="A0A1K1MPM7"/>
<evidence type="ECO:0000256" key="1">
    <source>
        <dbReference type="ARBA" id="ARBA00004236"/>
    </source>
</evidence>
<dbReference type="GO" id="GO:0016887">
    <property type="term" value="F:ATP hydrolysis activity"/>
    <property type="evidence" value="ECO:0007669"/>
    <property type="project" value="InterPro"/>
</dbReference>
<comment type="subcellular location">
    <subcellularLocation>
        <location evidence="1">Cell membrane</location>
    </subcellularLocation>
</comment>
<comment type="similarity">
    <text evidence="2">Belongs to the ABC transporter superfamily.</text>
</comment>
<dbReference type="InterPro" id="IPR050763">
    <property type="entry name" value="ABC_transporter_ATP-binding"/>
</dbReference>
<keyword evidence="9" id="KW-0472">Membrane</keyword>
<evidence type="ECO:0000313" key="12">
    <source>
        <dbReference type="EMBL" id="WQG91592.1"/>
    </source>
</evidence>
<dbReference type="Pfam" id="PF00005">
    <property type="entry name" value="ABC_tran"/>
    <property type="match status" value="1"/>
</dbReference>
<feature type="domain" description="ABC transporter" evidence="10">
    <location>
        <begin position="7"/>
        <end position="232"/>
    </location>
</feature>
<sequence>MEKRKIIEVRDLVKKYGDFTAVNGISFDVYENEIFGLLGTNGAGKSTTLEIIETLREKTSGKVFVDGMDLDKDPEGIKKVIGVQLQSSGYYPGLNLVELIDLFCGLYNQQADAKELLKLFNLEDKARNKFKELSGGQKQRFSIATTLINRPKIIFLDEPTTGLDPQARRNLWDLILQVREQGTTVVLTTHYMDEAEILCDRCAIVDHGRIIALESPDALIDKLVSGGFERKKEVKKANLEDVFIHLTGEGLREA</sequence>
<dbReference type="FunFam" id="3.40.50.300:FF:000589">
    <property type="entry name" value="ABC transporter, ATP-binding subunit"/>
    <property type="match status" value="1"/>
</dbReference>
<dbReference type="OrthoDB" id="750260at2"/>
<dbReference type="PANTHER" id="PTHR42711:SF5">
    <property type="entry name" value="ABC TRANSPORTER ATP-BINDING PROTEIN NATA"/>
    <property type="match status" value="1"/>
</dbReference>
<reference evidence="12 14" key="2">
    <citation type="submission" date="2023-11" db="EMBL/GenBank/DDBJ databases">
        <title>MicrobeMod: A computational toolkit for identifying prokaryotic methylation and restriction-modification with nanopore sequencing.</title>
        <authorList>
            <person name="Crits-Christoph A."/>
            <person name="Kang S.C."/>
            <person name="Lee H."/>
            <person name="Ostrov N."/>
        </authorList>
    </citation>
    <scope>NUCLEOTIDE SEQUENCE [LARGE SCALE GENOMIC DNA]</scope>
    <source>
        <strain evidence="12 14">ATCC 23090</strain>
    </source>
</reference>
<evidence type="ECO:0000256" key="6">
    <source>
        <dbReference type="ARBA" id="ARBA00022741"/>
    </source>
</evidence>
<dbReference type="PROSITE" id="PS00211">
    <property type="entry name" value="ABC_TRANSPORTER_1"/>
    <property type="match status" value="1"/>
</dbReference>